<dbReference type="PANTHER" id="PTHR23176">
    <property type="entry name" value="RHO/RAC/CDC GTPASE-ACTIVATING PROTEIN"/>
    <property type="match status" value="1"/>
</dbReference>
<dbReference type="PROSITE" id="PS50238">
    <property type="entry name" value="RHOGAP"/>
    <property type="match status" value="1"/>
</dbReference>
<dbReference type="EMBL" id="JAEFCI010004405">
    <property type="protein sequence ID" value="KAG5460966.1"/>
    <property type="molecule type" value="Genomic_DNA"/>
</dbReference>
<feature type="non-terminal residue" evidence="4">
    <location>
        <position position="327"/>
    </location>
</feature>
<protein>
    <submittedName>
        <fullName evidence="4">Rho GTPase activation protein</fullName>
    </submittedName>
</protein>
<name>A0A8H7ZWZ7_9FUNG</name>
<dbReference type="AlphaFoldDB" id="A0A8H7ZWZ7"/>
<feature type="region of interest" description="Disordered" evidence="2">
    <location>
        <begin position="251"/>
        <end position="327"/>
    </location>
</feature>
<dbReference type="PANTHER" id="PTHR23176:SF129">
    <property type="entry name" value="RHO GTPASE ACTIVATING PROTEIN AT 16F, ISOFORM E-RELATED"/>
    <property type="match status" value="1"/>
</dbReference>
<dbReference type="OrthoDB" id="79452at2759"/>
<dbReference type="Pfam" id="PF00620">
    <property type="entry name" value="RhoGAP"/>
    <property type="match status" value="1"/>
</dbReference>
<dbReference type="GO" id="GO:0007165">
    <property type="term" value="P:signal transduction"/>
    <property type="evidence" value="ECO:0007669"/>
    <property type="project" value="InterPro"/>
</dbReference>
<evidence type="ECO:0000259" key="3">
    <source>
        <dbReference type="PROSITE" id="PS50238"/>
    </source>
</evidence>
<dbReference type="CDD" id="cd00159">
    <property type="entry name" value="RhoGAP"/>
    <property type="match status" value="1"/>
</dbReference>
<feature type="compositionally biased region" description="Polar residues" evidence="2">
    <location>
        <begin position="254"/>
        <end position="263"/>
    </location>
</feature>
<dbReference type="InterPro" id="IPR050729">
    <property type="entry name" value="Rho-GAP"/>
</dbReference>
<dbReference type="Gene3D" id="1.10.555.10">
    <property type="entry name" value="Rho GTPase activation protein"/>
    <property type="match status" value="1"/>
</dbReference>
<dbReference type="GO" id="GO:0005737">
    <property type="term" value="C:cytoplasm"/>
    <property type="evidence" value="ECO:0007669"/>
    <property type="project" value="TreeGrafter"/>
</dbReference>
<organism evidence="4 5">
    <name type="scientific">Olpidium bornovanus</name>
    <dbReference type="NCBI Taxonomy" id="278681"/>
    <lineage>
        <taxon>Eukaryota</taxon>
        <taxon>Fungi</taxon>
        <taxon>Fungi incertae sedis</taxon>
        <taxon>Olpidiomycota</taxon>
        <taxon>Olpidiomycotina</taxon>
        <taxon>Olpidiomycetes</taxon>
        <taxon>Olpidiales</taxon>
        <taxon>Olpidiaceae</taxon>
        <taxon>Olpidium</taxon>
    </lineage>
</organism>
<evidence type="ECO:0000256" key="2">
    <source>
        <dbReference type="SAM" id="MobiDB-lite"/>
    </source>
</evidence>
<accession>A0A8H7ZWZ7</accession>
<reference evidence="4 5" key="1">
    <citation type="journal article" name="Sci. Rep.">
        <title>Genome-scale phylogenetic analyses confirm Olpidium as the closest living zoosporic fungus to the non-flagellated, terrestrial fungi.</title>
        <authorList>
            <person name="Chang Y."/>
            <person name="Rochon D."/>
            <person name="Sekimoto S."/>
            <person name="Wang Y."/>
            <person name="Chovatia M."/>
            <person name="Sandor L."/>
            <person name="Salamov A."/>
            <person name="Grigoriev I.V."/>
            <person name="Stajich J.E."/>
            <person name="Spatafora J.W."/>
        </authorList>
    </citation>
    <scope>NUCLEOTIDE SEQUENCE [LARGE SCALE GENOMIC DNA]</scope>
    <source>
        <strain evidence="4">S191</strain>
    </source>
</reference>
<evidence type="ECO:0000313" key="4">
    <source>
        <dbReference type="EMBL" id="KAG5460966.1"/>
    </source>
</evidence>
<evidence type="ECO:0000256" key="1">
    <source>
        <dbReference type="ARBA" id="ARBA00022468"/>
    </source>
</evidence>
<comment type="caution">
    <text evidence="4">The sequence shown here is derived from an EMBL/GenBank/DDBJ whole genome shotgun (WGS) entry which is preliminary data.</text>
</comment>
<gene>
    <name evidence="4" type="ORF">BJ554DRAFT_6920</name>
</gene>
<sequence length="327" mass="35285">MRRLLRGFSRDFGGLSPREGSVNERPPTAIFGVPISTLVGRDELKHGIADGKWKPLDLTDVYDESTVAGLIKMFVREIPGGVIPSEEFNQLKGMMECMARLPPENLEFLQYLLRFLQRVTTFEASNKMGVSNLAIVFAPNCLQLDNSVDVLKGSMAAGGVMEFLLRNADGVCGIAAKSRQASANADASVYSPNIRVFSELQEKMATNLLSGTEGNGELVKSDAAAKRPTRRITIGSARTFLMKKNLFVPVATANPPQEASTEGSGKDEAGDTPKRRYIASFGEELPVTGFPRLGPNADESAFERGPGTESIDLYGASPPELPARQAA</sequence>
<feature type="compositionally biased region" description="Basic and acidic residues" evidence="2">
    <location>
        <begin position="264"/>
        <end position="274"/>
    </location>
</feature>
<dbReference type="InterPro" id="IPR008936">
    <property type="entry name" value="Rho_GTPase_activation_prot"/>
</dbReference>
<dbReference type="Proteomes" id="UP000673691">
    <property type="component" value="Unassembled WGS sequence"/>
</dbReference>
<dbReference type="GO" id="GO:0005096">
    <property type="term" value="F:GTPase activator activity"/>
    <property type="evidence" value="ECO:0007669"/>
    <property type="project" value="UniProtKB-KW"/>
</dbReference>
<dbReference type="SMART" id="SM00324">
    <property type="entry name" value="RhoGAP"/>
    <property type="match status" value="1"/>
</dbReference>
<feature type="domain" description="Rho-GAP" evidence="3">
    <location>
        <begin position="1"/>
        <end position="172"/>
    </location>
</feature>
<keyword evidence="5" id="KW-1185">Reference proteome</keyword>
<proteinExistence type="predicted"/>
<dbReference type="SUPFAM" id="SSF48350">
    <property type="entry name" value="GTPase activation domain, GAP"/>
    <property type="match status" value="1"/>
</dbReference>
<dbReference type="InterPro" id="IPR000198">
    <property type="entry name" value="RhoGAP_dom"/>
</dbReference>
<keyword evidence="1" id="KW-0343">GTPase activation</keyword>
<evidence type="ECO:0000313" key="5">
    <source>
        <dbReference type="Proteomes" id="UP000673691"/>
    </source>
</evidence>